<dbReference type="SUPFAM" id="SSF81301">
    <property type="entry name" value="Nucleotidyltransferase"/>
    <property type="match status" value="1"/>
</dbReference>
<dbReference type="Gene3D" id="3.30.460.10">
    <property type="entry name" value="Beta Polymerase, domain 2"/>
    <property type="match status" value="1"/>
</dbReference>
<keyword evidence="3" id="KW-1185">Reference proteome</keyword>
<dbReference type="InterPro" id="IPR052366">
    <property type="entry name" value="GTP_Pyrophosphokinase"/>
</dbReference>
<keyword evidence="2" id="KW-0808">Transferase</keyword>
<accession>A0A6L9SHW1</accession>
<gene>
    <name evidence="2" type="ORF">G1H10_28075</name>
</gene>
<keyword evidence="2" id="KW-0418">Kinase</keyword>
<dbReference type="InterPro" id="IPR007685">
    <property type="entry name" value="RelA_SpoT"/>
</dbReference>
<dbReference type="EMBL" id="JAAGOA010000028">
    <property type="protein sequence ID" value="NEE04032.1"/>
    <property type="molecule type" value="Genomic_DNA"/>
</dbReference>
<reference evidence="2 3" key="1">
    <citation type="submission" date="2020-02" db="EMBL/GenBank/DDBJ databases">
        <authorList>
            <person name="Li X.-J."/>
            <person name="Han X.-M."/>
        </authorList>
    </citation>
    <scope>NUCLEOTIDE SEQUENCE [LARGE SCALE GENOMIC DNA]</scope>
    <source>
        <strain evidence="2 3">CCTCC AB 2017055</strain>
    </source>
</reference>
<dbReference type="GO" id="GO:0015969">
    <property type="term" value="P:guanosine tetraphosphate metabolic process"/>
    <property type="evidence" value="ECO:0007669"/>
    <property type="project" value="InterPro"/>
</dbReference>
<protein>
    <submittedName>
        <fullName evidence="2">GTP pyrophosphokinase family protein</fullName>
    </submittedName>
</protein>
<dbReference type="PANTHER" id="PTHR47837:SF2">
    <property type="entry name" value="GTP PYROPHOSPHOKINASE YWAC"/>
    <property type="match status" value="1"/>
</dbReference>
<dbReference type="CDD" id="cd05399">
    <property type="entry name" value="NT_Rel-Spo_like"/>
    <property type="match status" value="1"/>
</dbReference>
<dbReference type="Pfam" id="PF04607">
    <property type="entry name" value="RelA_SpoT"/>
    <property type="match status" value="1"/>
</dbReference>
<name>A0A6L9SHW1_9ACTN</name>
<dbReference type="RefSeq" id="WP_163744297.1">
    <property type="nucleotide sequence ID" value="NZ_JAAGOA010000028.1"/>
</dbReference>
<proteinExistence type="predicted"/>
<evidence type="ECO:0000259" key="1">
    <source>
        <dbReference type="SMART" id="SM00954"/>
    </source>
</evidence>
<comment type="caution">
    <text evidence="2">The sequence shown here is derived from an EMBL/GenBank/DDBJ whole genome shotgun (WGS) entry which is preliminary data.</text>
</comment>
<dbReference type="AlphaFoldDB" id="A0A6L9SHW1"/>
<organism evidence="2 3">
    <name type="scientific">Phytoactinopolyspora halotolerans</name>
    <dbReference type="NCBI Taxonomy" id="1981512"/>
    <lineage>
        <taxon>Bacteria</taxon>
        <taxon>Bacillati</taxon>
        <taxon>Actinomycetota</taxon>
        <taxon>Actinomycetes</taxon>
        <taxon>Jiangellales</taxon>
        <taxon>Jiangellaceae</taxon>
        <taxon>Phytoactinopolyspora</taxon>
    </lineage>
</organism>
<dbReference type="PANTHER" id="PTHR47837">
    <property type="entry name" value="GTP PYROPHOSPHOKINASE YJBM"/>
    <property type="match status" value="1"/>
</dbReference>
<dbReference type="Proteomes" id="UP000475214">
    <property type="component" value="Unassembled WGS sequence"/>
</dbReference>
<evidence type="ECO:0000313" key="2">
    <source>
        <dbReference type="EMBL" id="NEE04032.1"/>
    </source>
</evidence>
<dbReference type="SMART" id="SM00954">
    <property type="entry name" value="RelA_SpoT"/>
    <property type="match status" value="1"/>
</dbReference>
<dbReference type="Gene3D" id="1.10.287.860">
    <property type="entry name" value="Nucleotidyltransferase"/>
    <property type="match status" value="1"/>
</dbReference>
<feature type="domain" description="RelA/SpoT" evidence="1">
    <location>
        <begin position="66"/>
        <end position="189"/>
    </location>
</feature>
<dbReference type="GO" id="GO:0016301">
    <property type="term" value="F:kinase activity"/>
    <property type="evidence" value="ECO:0007669"/>
    <property type="project" value="UniProtKB-KW"/>
</dbReference>
<dbReference type="InterPro" id="IPR043519">
    <property type="entry name" value="NT_sf"/>
</dbReference>
<evidence type="ECO:0000313" key="3">
    <source>
        <dbReference type="Proteomes" id="UP000475214"/>
    </source>
</evidence>
<sequence length="257" mass="29645">MNAHSASQAASADPVAVKELRQLREDFTRFMMQYKFGMEEITTKISILREEFSHLHDYNPIEHVSSRLKSPESILEKIQRKGCYPSFDAIRETITDIAGVRVTCSFVSDTYRVFDMLAKQQDVRVLQVKDYILQPKPNGYRSLHAIVVIPVYLSDGMVEVVVEVQLRTIAMDFWASLEHKIYYKYDKDVPRELLDDLATAAQTAAHLDETMERLHNEIRVADGVDQQNGPEPPDEQHVVPAEEVVARLRQARRHYRD</sequence>